<evidence type="ECO:0000313" key="2">
    <source>
        <dbReference type="Proteomes" id="UP000886523"/>
    </source>
</evidence>
<feature type="non-terminal residue" evidence="1">
    <location>
        <position position="1"/>
    </location>
</feature>
<dbReference type="AlphaFoldDB" id="A0A9P6ABM7"/>
<reference evidence="1" key="1">
    <citation type="journal article" date="2020" name="Nat. Commun.">
        <title>Large-scale genome sequencing of mycorrhizal fungi provides insights into the early evolution of symbiotic traits.</title>
        <authorList>
            <person name="Miyauchi S."/>
            <person name="Kiss E."/>
            <person name="Kuo A."/>
            <person name="Drula E."/>
            <person name="Kohler A."/>
            <person name="Sanchez-Garcia M."/>
            <person name="Morin E."/>
            <person name="Andreopoulos B."/>
            <person name="Barry K.W."/>
            <person name="Bonito G."/>
            <person name="Buee M."/>
            <person name="Carver A."/>
            <person name="Chen C."/>
            <person name="Cichocki N."/>
            <person name="Clum A."/>
            <person name="Culley D."/>
            <person name="Crous P.W."/>
            <person name="Fauchery L."/>
            <person name="Girlanda M."/>
            <person name="Hayes R.D."/>
            <person name="Keri Z."/>
            <person name="LaButti K."/>
            <person name="Lipzen A."/>
            <person name="Lombard V."/>
            <person name="Magnuson J."/>
            <person name="Maillard F."/>
            <person name="Murat C."/>
            <person name="Nolan M."/>
            <person name="Ohm R.A."/>
            <person name="Pangilinan J."/>
            <person name="Pereira M.F."/>
            <person name="Perotto S."/>
            <person name="Peter M."/>
            <person name="Pfister S."/>
            <person name="Riley R."/>
            <person name="Sitrit Y."/>
            <person name="Stielow J.B."/>
            <person name="Szollosi G."/>
            <person name="Zifcakova L."/>
            <person name="Stursova M."/>
            <person name="Spatafora J.W."/>
            <person name="Tedersoo L."/>
            <person name="Vaario L.M."/>
            <person name="Yamada A."/>
            <person name="Yan M."/>
            <person name="Wang P."/>
            <person name="Xu J."/>
            <person name="Bruns T."/>
            <person name="Baldrian P."/>
            <person name="Vilgalys R."/>
            <person name="Dunand C."/>
            <person name="Henrissat B."/>
            <person name="Grigoriev I.V."/>
            <person name="Hibbett D."/>
            <person name="Nagy L.G."/>
            <person name="Martin F.M."/>
        </authorList>
    </citation>
    <scope>NUCLEOTIDE SEQUENCE</scope>
    <source>
        <strain evidence="1">UP504</strain>
    </source>
</reference>
<evidence type="ECO:0000313" key="1">
    <source>
        <dbReference type="EMBL" id="KAF9503090.1"/>
    </source>
</evidence>
<accession>A0A9P6ABM7</accession>
<comment type="caution">
    <text evidence="1">The sequence shown here is derived from an EMBL/GenBank/DDBJ whole genome shotgun (WGS) entry which is preliminary data.</text>
</comment>
<dbReference type="EMBL" id="MU129448">
    <property type="protein sequence ID" value="KAF9503090.1"/>
    <property type="molecule type" value="Genomic_DNA"/>
</dbReference>
<dbReference type="Proteomes" id="UP000886523">
    <property type="component" value="Unassembled WGS sequence"/>
</dbReference>
<name>A0A9P6ABM7_9AGAM</name>
<keyword evidence="2" id="KW-1185">Reference proteome</keyword>
<protein>
    <submittedName>
        <fullName evidence="1">Uncharacterized protein</fullName>
    </submittedName>
</protein>
<organism evidence="1 2">
    <name type="scientific">Hydnum rufescens UP504</name>
    <dbReference type="NCBI Taxonomy" id="1448309"/>
    <lineage>
        <taxon>Eukaryota</taxon>
        <taxon>Fungi</taxon>
        <taxon>Dikarya</taxon>
        <taxon>Basidiomycota</taxon>
        <taxon>Agaricomycotina</taxon>
        <taxon>Agaricomycetes</taxon>
        <taxon>Cantharellales</taxon>
        <taxon>Hydnaceae</taxon>
        <taxon>Hydnum</taxon>
    </lineage>
</organism>
<proteinExistence type="predicted"/>
<gene>
    <name evidence="1" type="ORF">BS47DRAFT_1356442</name>
</gene>
<sequence>PHRNPSNAPPIRFLPQSHTERCNGQIPAGYCTSADSASLTFSSNPFTSLFKTTTSEIPATSCPQDVAISSRHRNACRSS</sequence>